<proteinExistence type="predicted"/>
<dbReference type="PaxDb" id="3218-PP1S269_13V6.1"/>
<feature type="region of interest" description="Disordered" evidence="7">
    <location>
        <begin position="91"/>
        <end position="130"/>
    </location>
</feature>
<feature type="domain" description="Matrin-type" evidence="8">
    <location>
        <begin position="11"/>
        <end position="42"/>
    </location>
</feature>
<keyword evidence="5" id="KW-0539">Nucleus</keyword>
<dbReference type="OMA" id="WCDYCKI"/>
<dbReference type="Proteomes" id="UP000006727">
    <property type="component" value="Chromosome 14"/>
</dbReference>
<evidence type="ECO:0000313" key="11">
    <source>
        <dbReference type="Proteomes" id="UP000006727"/>
    </source>
</evidence>
<evidence type="ECO:0000256" key="3">
    <source>
        <dbReference type="ARBA" id="ARBA00022771"/>
    </source>
</evidence>
<dbReference type="InterPro" id="IPR040023">
    <property type="entry name" value="WBP4"/>
</dbReference>
<keyword evidence="4" id="KW-0862">Zinc</keyword>
<feature type="region of interest" description="Disordered" evidence="7">
    <location>
        <begin position="174"/>
        <end position="266"/>
    </location>
</feature>
<dbReference type="PANTHER" id="PTHR13173:SF10">
    <property type="entry name" value="WW DOMAIN-BINDING PROTEIN 4"/>
    <property type="match status" value="1"/>
</dbReference>
<evidence type="ECO:0000256" key="7">
    <source>
        <dbReference type="SAM" id="MobiDB-lite"/>
    </source>
</evidence>
<dbReference type="EnsemblPlants" id="Pp3c14_26080V3.3">
    <property type="protein sequence ID" value="Pp3c14_26080V3.3"/>
    <property type="gene ID" value="Pp3c14_26080"/>
</dbReference>
<dbReference type="Pfam" id="PF17780">
    <property type="entry name" value="OCRE"/>
    <property type="match status" value="1"/>
</dbReference>
<evidence type="ECO:0000256" key="6">
    <source>
        <dbReference type="SAM" id="Coils"/>
    </source>
</evidence>
<dbReference type="GeneID" id="112291356"/>
<dbReference type="RefSeq" id="XP_024394401.1">
    <property type="nucleotide sequence ID" value="XM_024538633.2"/>
</dbReference>
<dbReference type="InterPro" id="IPR035622">
    <property type="entry name" value="ZOP1_OCRE"/>
</dbReference>
<dbReference type="EMBL" id="ABEU02000014">
    <property type="protein sequence ID" value="PNR41645.1"/>
    <property type="molecule type" value="Genomic_DNA"/>
</dbReference>
<dbReference type="EnsemblPlants" id="Pp3c14_26080V3.10">
    <property type="protein sequence ID" value="Pp3c14_26080V3.10"/>
    <property type="gene ID" value="Pp3c14_26080"/>
</dbReference>
<dbReference type="CDD" id="cd16165">
    <property type="entry name" value="OCRE_ZOP1_plant"/>
    <property type="match status" value="1"/>
</dbReference>
<dbReference type="Gramene" id="Pp3c14_26080V3.2">
    <property type="protein sequence ID" value="Pp3c14_26080V3.2"/>
    <property type="gene ID" value="Pp3c14_26080"/>
</dbReference>
<dbReference type="OrthoDB" id="191651at2759"/>
<dbReference type="EnsemblPlants" id="Pp3c14_26080V3.9">
    <property type="protein sequence ID" value="Pp3c14_26080V3.9"/>
    <property type="gene ID" value="Pp3c14_26080"/>
</dbReference>
<dbReference type="PROSITE" id="PS50171">
    <property type="entry name" value="ZF_MATRIN"/>
    <property type="match status" value="1"/>
</dbReference>
<keyword evidence="3" id="KW-0863">Zinc-finger</keyword>
<dbReference type="GO" id="GO:0003690">
    <property type="term" value="F:double-stranded DNA binding"/>
    <property type="evidence" value="ECO:0007669"/>
    <property type="project" value="EnsemblPlants"/>
</dbReference>
<feature type="compositionally biased region" description="Pro residues" evidence="7">
    <location>
        <begin position="101"/>
        <end position="114"/>
    </location>
</feature>
<dbReference type="GO" id="GO:0015030">
    <property type="term" value="C:Cajal body"/>
    <property type="evidence" value="ECO:0007669"/>
    <property type="project" value="EnsemblPlants"/>
</dbReference>
<dbReference type="InterPro" id="IPR013085">
    <property type="entry name" value="U1-CZ_Znf_C2H2"/>
</dbReference>
<dbReference type="GO" id="GO:0008380">
    <property type="term" value="P:RNA splicing"/>
    <property type="evidence" value="ECO:0000318"/>
    <property type="project" value="GO_Central"/>
</dbReference>
<evidence type="ECO:0000313" key="9">
    <source>
        <dbReference type="EMBL" id="PNR41645.1"/>
    </source>
</evidence>
<dbReference type="GO" id="GO:0080188">
    <property type="term" value="P:gene silencing by siRNA-directed DNA methylation"/>
    <property type="evidence" value="ECO:0007669"/>
    <property type="project" value="EnsemblPlants"/>
</dbReference>
<dbReference type="SMART" id="SM00451">
    <property type="entry name" value="ZnF_U1"/>
    <property type="match status" value="1"/>
</dbReference>
<dbReference type="FunCoup" id="A0A2K1JJB7">
    <property type="interactions" value="2188"/>
</dbReference>
<comment type="subcellular location">
    <subcellularLocation>
        <location evidence="1">Nucleus</location>
    </subcellularLocation>
</comment>
<dbReference type="Gramene" id="Pp3c14_26080V3.9">
    <property type="protein sequence ID" value="Pp3c14_26080V3.9"/>
    <property type="gene ID" value="Pp3c14_26080"/>
</dbReference>
<evidence type="ECO:0000313" key="10">
    <source>
        <dbReference type="EnsemblPlants" id="Pp3c14_26080V3.1"/>
    </source>
</evidence>
<dbReference type="AlphaFoldDB" id="A0A2K1JJB7"/>
<evidence type="ECO:0000259" key="8">
    <source>
        <dbReference type="PROSITE" id="PS50171"/>
    </source>
</evidence>
<dbReference type="Gene3D" id="3.30.160.60">
    <property type="entry name" value="Classic Zinc Finger"/>
    <property type="match status" value="1"/>
</dbReference>
<reference evidence="9 11" key="2">
    <citation type="journal article" date="2018" name="Plant J.">
        <title>The Physcomitrella patens chromosome-scale assembly reveals moss genome structure and evolution.</title>
        <authorList>
            <person name="Lang D."/>
            <person name="Ullrich K.K."/>
            <person name="Murat F."/>
            <person name="Fuchs J."/>
            <person name="Jenkins J."/>
            <person name="Haas F.B."/>
            <person name="Piednoel M."/>
            <person name="Gundlach H."/>
            <person name="Van Bel M."/>
            <person name="Meyberg R."/>
            <person name="Vives C."/>
            <person name="Morata J."/>
            <person name="Symeonidi A."/>
            <person name="Hiss M."/>
            <person name="Muchero W."/>
            <person name="Kamisugi Y."/>
            <person name="Saleh O."/>
            <person name="Blanc G."/>
            <person name="Decker E.L."/>
            <person name="van Gessel N."/>
            <person name="Grimwood J."/>
            <person name="Hayes R.D."/>
            <person name="Graham S.W."/>
            <person name="Gunter L.E."/>
            <person name="McDaniel S.F."/>
            <person name="Hoernstein S.N.W."/>
            <person name="Larsson A."/>
            <person name="Li F.W."/>
            <person name="Perroud P.F."/>
            <person name="Phillips J."/>
            <person name="Ranjan P."/>
            <person name="Rokshar D.S."/>
            <person name="Rothfels C.J."/>
            <person name="Schneider L."/>
            <person name="Shu S."/>
            <person name="Stevenson D.W."/>
            <person name="Thummler F."/>
            <person name="Tillich M."/>
            <person name="Villarreal Aguilar J.C."/>
            <person name="Widiez T."/>
            <person name="Wong G.K."/>
            <person name="Wymore A."/>
            <person name="Zhang Y."/>
            <person name="Zimmer A.D."/>
            <person name="Quatrano R.S."/>
            <person name="Mayer K.F.X."/>
            <person name="Goodstein D."/>
            <person name="Casacuberta J.M."/>
            <person name="Vandepoele K."/>
            <person name="Reski R."/>
            <person name="Cuming A.C."/>
            <person name="Tuskan G.A."/>
            <person name="Maumus F."/>
            <person name="Salse J."/>
            <person name="Schmutz J."/>
            <person name="Rensing S.A."/>
        </authorList>
    </citation>
    <scope>NUCLEOTIDE SEQUENCE [LARGE SCALE GENOMIC DNA]</scope>
    <source>
        <strain evidence="10 11">cv. Gransden 2004</strain>
    </source>
</reference>
<dbReference type="STRING" id="3218.A0A2K1JJB7"/>
<feature type="coiled-coil region" evidence="6">
    <location>
        <begin position="51"/>
        <end position="78"/>
    </location>
</feature>
<feature type="compositionally biased region" description="Basic and acidic residues" evidence="7">
    <location>
        <begin position="249"/>
        <end position="258"/>
    </location>
</feature>
<sequence length="293" mass="31978">MTEYWVSQGKKWCDYCKIFIANNATSLRNHEIGQRHKEAMAQRLTIMRKDNIAKEKEKQQALKDLERIEQQAKRSYERDVAAAERLAGSANYSAQRAARPPEAPGGAPPAPAIPAPRSSQINSKSEGKVNDWTLDEKSGYYFNAATGYYYDPNSGFYYSDILGKWTTQEEAHQASLKAHAEAGIAPASSTMSKQPSHSKEEPKISSSAATVSHPKAAVTTSSTAAQASVPKQKALPSKGGKGVASSLEVTKRRRDEKTGPVSSEEAAALAAREAAKKRVLDREKSLLGLYQAY</sequence>
<gene>
    <name evidence="10" type="primary">LOC112291356</name>
    <name evidence="9" type="ORF">PHYPA_019050</name>
</gene>
<dbReference type="InterPro" id="IPR000690">
    <property type="entry name" value="Matrin/U1-C_Znf_C2H2"/>
</dbReference>
<dbReference type="InterPro" id="IPR041591">
    <property type="entry name" value="OCRE"/>
</dbReference>
<dbReference type="Gramene" id="Pp3c14_26080V3.1">
    <property type="protein sequence ID" value="Pp3c14_26080V3.1"/>
    <property type="gene ID" value="Pp3c14_26080"/>
</dbReference>
<dbReference type="PANTHER" id="PTHR13173">
    <property type="entry name" value="WW DOMAIN BINDING PROTEIN 4"/>
    <property type="match status" value="1"/>
</dbReference>
<evidence type="ECO:0000256" key="1">
    <source>
        <dbReference type="ARBA" id="ARBA00004123"/>
    </source>
</evidence>
<dbReference type="Gramene" id="Pp3c14_26080V3.10">
    <property type="protein sequence ID" value="Pp3c14_26080V3.10"/>
    <property type="gene ID" value="Pp3c14_26080"/>
</dbReference>
<dbReference type="KEGG" id="ppp:112291356"/>
<name>A0A2K1JJB7_PHYPA</name>
<keyword evidence="2" id="KW-0479">Metal-binding</keyword>
<dbReference type="GO" id="GO:0000398">
    <property type="term" value="P:mRNA splicing, via spliceosome"/>
    <property type="evidence" value="ECO:0007669"/>
    <property type="project" value="InterPro"/>
</dbReference>
<accession>A0A2K1JJB7</accession>
<dbReference type="GO" id="GO:0009845">
    <property type="term" value="P:seed germination"/>
    <property type="evidence" value="ECO:0007669"/>
    <property type="project" value="EnsemblPlants"/>
</dbReference>
<organism evidence="9">
    <name type="scientific">Physcomitrium patens</name>
    <name type="common">Spreading-leaved earth moss</name>
    <name type="synonym">Physcomitrella patens</name>
    <dbReference type="NCBI Taxonomy" id="3218"/>
    <lineage>
        <taxon>Eukaryota</taxon>
        <taxon>Viridiplantae</taxon>
        <taxon>Streptophyta</taxon>
        <taxon>Embryophyta</taxon>
        <taxon>Bryophyta</taxon>
        <taxon>Bryophytina</taxon>
        <taxon>Bryopsida</taxon>
        <taxon>Funariidae</taxon>
        <taxon>Funariales</taxon>
        <taxon>Funariaceae</taxon>
        <taxon>Physcomitrium</taxon>
    </lineage>
</organism>
<evidence type="ECO:0000256" key="4">
    <source>
        <dbReference type="ARBA" id="ARBA00022833"/>
    </source>
</evidence>
<dbReference type="GO" id="GO:0008270">
    <property type="term" value="F:zinc ion binding"/>
    <property type="evidence" value="ECO:0007669"/>
    <property type="project" value="UniProtKB-KW"/>
</dbReference>
<keyword evidence="6" id="KW-0175">Coiled coil</keyword>
<dbReference type="GO" id="GO:0071011">
    <property type="term" value="C:precatalytic spliceosome"/>
    <property type="evidence" value="ECO:0000318"/>
    <property type="project" value="GO_Central"/>
</dbReference>
<dbReference type="SUPFAM" id="SSF57667">
    <property type="entry name" value="beta-beta-alpha zinc fingers"/>
    <property type="match status" value="1"/>
</dbReference>
<dbReference type="InterPro" id="IPR036236">
    <property type="entry name" value="Znf_C2H2_sf"/>
</dbReference>
<evidence type="ECO:0000256" key="2">
    <source>
        <dbReference type="ARBA" id="ARBA00022723"/>
    </source>
</evidence>
<keyword evidence="11" id="KW-1185">Reference proteome</keyword>
<evidence type="ECO:0000256" key="5">
    <source>
        <dbReference type="ARBA" id="ARBA00023242"/>
    </source>
</evidence>
<reference evidence="9 11" key="1">
    <citation type="journal article" date="2008" name="Science">
        <title>The Physcomitrella genome reveals evolutionary insights into the conquest of land by plants.</title>
        <authorList>
            <person name="Rensing S."/>
            <person name="Lang D."/>
            <person name="Zimmer A."/>
            <person name="Terry A."/>
            <person name="Salamov A."/>
            <person name="Shapiro H."/>
            <person name="Nishiyama T."/>
            <person name="Perroud P.-F."/>
            <person name="Lindquist E."/>
            <person name="Kamisugi Y."/>
            <person name="Tanahashi T."/>
            <person name="Sakakibara K."/>
            <person name="Fujita T."/>
            <person name="Oishi K."/>
            <person name="Shin-I T."/>
            <person name="Kuroki Y."/>
            <person name="Toyoda A."/>
            <person name="Suzuki Y."/>
            <person name="Hashimoto A."/>
            <person name="Yamaguchi K."/>
            <person name="Sugano A."/>
            <person name="Kohara Y."/>
            <person name="Fujiyama A."/>
            <person name="Anterola A."/>
            <person name="Aoki S."/>
            <person name="Ashton N."/>
            <person name="Barbazuk W.B."/>
            <person name="Barker E."/>
            <person name="Bennetzen J."/>
            <person name="Bezanilla M."/>
            <person name="Blankenship R."/>
            <person name="Cho S.H."/>
            <person name="Dutcher S."/>
            <person name="Estelle M."/>
            <person name="Fawcett J.A."/>
            <person name="Gundlach H."/>
            <person name="Hanada K."/>
            <person name="Heyl A."/>
            <person name="Hicks K.A."/>
            <person name="Hugh J."/>
            <person name="Lohr M."/>
            <person name="Mayer K."/>
            <person name="Melkozernov A."/>
            <person name="Murata T."/>
            <person name="Nelson D."/>
            <person name="Pils B."/>
            <person name="Prigge M."/>
            <person name="Reiss B."/>
            <person name="Renner T."/>
            <person name="Rombauts S."/>
            <person name="Rushton P."/>
            <person name="Sanderfoot A."/>
            <person name="Schween G."/>
            <person name="Shiu S.-H."/>
            <person name="Stueber K."/>
            <person name="Theodoulou F.L."/>
            <person name="Tu H."/>
            <person name="Van de Peer Y."/>
            <person name="Verrier P.J."/>
            <person name="Waters E."/>
            <person name="Wood A."/>
            <person name="Yang L."/>
            <person name="Cove D."/>
            <person name="Cuming A."/>
            <person name="Hasebe M."/>
            <person name="Lucas S."/>
            <person name="Mishler D.B."/>
            <person name="Reski R."/>
            <person name="Grigoriev I."/>
            <person name="Quatrano R.S."/>
            <person name="Boore J.L."/>
        </authorList>
    </citation>
    <scope>NUCLEOTIDE SEQUENCE [LARGE SCALE GENOMIC DNA]</scope>
    <source>
        <strain evidence="10 11">cv. Gransden 2004</strain>
    </source>
</reference>
<dbReference type="GO" id="GO:0003725">
    <property type="term" value="F:double-stranded RNA binding"/>
    <property type="evidence" value="ECO:0007669"/>
    <property type="project" value="EnsemblPlants"/>
</dbReference>
<feature type="compositionally biased region" description="Low complexity" evidence="7">
    <location>
        <begin position="216"/>
        <end position="229"/>
    </location>
</feature>
<dbReference type="InterPro" id="IPR003604">
    <property type="entry name" value="Matrin/U1-like-C_Znf_C2H2"/>
</dbReference>
<dbReference type="GO" id="GO:0003723">
    <property type="term" value="F:RNA binding"/>
    <property type="evidence" value="ECO:0000318"/>
    <property type="project" value="GO_Central"/>
</dbReference>
<protein>
    <recommendedName>
        <fullName evidence="8">Matrin-type domain-containing protein</fullName>
    </recommendedName>
</protein>
<dbReference type="Pfam" id="PF06220">
    <property type="entry name" value="zf-U1"/>
    <property type="match status" value="1"/>
</dbReference>
<dbReference type="EnsemblPlants" id="Pp3c14_26080V3.1">
    <property type="protein sequence ID" value="Pp3c14_26080V3.1"/>
    <property type="gene ID" value="Pp3c14_26080"/>
</dbReference>
<reference evidence="10" key="3">
    <citation type="submission" date="2020-12" db="UniProtKB">
        <authorList>
            <consortium name="EnsemblPlants"/>
        </authorList>
    </citation>
    <scope>IDENTIFICATION</scope>
</reference>
<dbReference type="Gramene" id="Pp3c14_26080V3.3">
    <property type="protein sequence ID" value="Pp3c14_26080V3.3"/>
    <property type="gene ID" value="Pp3c14_26080"/>
</dbReference>
<dbReference type="EnsemblPlants" id="Pp3c14_26080V3.2">
    <property type="protein sequence ID" value="Pp3c14_26080V3.2"/>
    <property type="gene ID" value="Pp3c14_26080"/>
</dbReference>